<reference evidence="5 7" key="1">
    <citation type="journal article" date="2008" name="Science">
        <title>The Physcomitrella genome reveals evolutionary insights into the conquest of land by plants.</title>
        <authorList>
            <person name="Rensing S."/>
            <person name="Lang D."/>
            <person name="Zimmer A."/>
            <person name="Terry A."/>
            <person name="Salamov A."/>
            <person name="Shapiro H."/>
            <person name="Nishiyama T."/>
            <person name="Perroud P.-F."/>
            <person name="Lindquist E."/>
            <person name="Kamisugi Y."/>
            <person name="Tanahashi T."/>
            <person name="Sakakibara K."/>
            <person name="Fujita T."/>
            <person name="Oishi K."/>
            <person name="Shin-I T."/>
            <person name="Kuroki Y."/>
            <person name="Toyoda A."/>
            <person name="Suzuki Y."/>
            <person name="Hashimoto A."/>
            <person name="Yamaguchi K."/>
            <person name="Sugano A."/>
            <person name="Kohara Y."/>
            <person name="Fujiyama A."/>
            <person name="Anterola A."/>
            <person name="Aoki S."/>
            <person name="Ashton N."/>
            <person name="Barbazuk W.B."/>
            <person name="Barker E."/>
            <person name="Bennetzen J."/>
            <person name="Bezanilla M."/>
            <person name="Blankenship R."/>
            <person name="Cho S.H."/>
            <person name="Dutcher S."/>
            <person name="Estelle M."/>
            <person name="Fawcett J.A."/>
            <person name="Gundlach H."/>
            <person name="Hanada K."/>
            <person name="Heyl A."/>
            <person name="Hicks K.A."/>
            <person name="Hugh J."/>
            <person name="Lohr M."/>
            <person name="Mayer K."/>
            <person name="Melkozernov A."/>
            <person name="Murata T."/>
            <person name="Nelson D."/>
            <person name="Pils B."/>
            <person name="Prigge M."/>
            <person name="Reiss B."/>
            <person name="Renner T."/>
            <person name="Rombauts S."/>
            <person name="Rushton P."/>
            <person name="Sanderfoot A."/>
            <person name="Schween G."/>
            <person name="Shiu S.-H."/>
            <person name="Stueber K."/>
            <person name="Theodoulou F.L."/>
            <person name="Tu H."/>
            <person name="Van de Peer Y."/>
            <person name="Verrier P.J."/>
            <person name="Waters E."/>
            <person name="Wood A."/>
            <person name="Yang L."/>
            <person name="Cove D."/>
            <person name="Cuming A."/>
            <person name="Hasebe M."/>
            <person name="Lucas S."/>
            <person name="Mishler D.B."/>
            <person name="Reski R."/>
            <person name="Grigoriev I."/>
            <person name="Quatrano R.S."/>
            <person name="Boore J.L."/>
        </authorList>
    </citation>
    <scope>NUCLEOTIDE SEQUENCE [LARGE SCALE GENOMIC DNA]</scope>
    <source>
        <strain evidence="6 7">cv. Gransden 2004</strain>
    </source>
</reference>
<dbReference type="EnsemblPlants" id="Pp3c3_19150V3.1">
    <property type="protein sequence ID" value="Pp3c3_19150V3.1"/>
    <property type="gene ID" value="Pp3c3_19150"/>
</dbReference>
<dbReference type="Pfam" id="PF02466">
    <property type="entry name" value="Tim17"/>
    <property type="match status" value="1"/>
</dbReference>
<protein>
    <submittedName>
        <fullName evidence="5 6">Uncharacterized protein</fullName>
    </submittedName>
</protein>
<dbReference type="Gramene" id="Pp3c3_19150V3.2">
    <property type="protein sequence ID" value="Pp3c3_19150V3.2"/>
    <property type="gene ID" value="Pp3c3_19150"/>
</dbReference>
<keyword evidence="7" id="KW-1185">Reference proteome</keyword>
<dbReference type="AlphaFoldDB" id="A0A2K1KV88"/>
<dbReference type="EnsemblPlants" id="Pp3c3_19150V3.2">
    <property type="protein sequence ID" value="Pp3c3_19150V3.2"/>
    <property type="gene ID" value="Pp3c3_19150"/>
</dbReference>
<keyword evidence="3" id="KW-1133">Transmembrane helix</keyword>
<evidence type="ECO:0000313" key="5">
    <source>
        <dbReference type="EMBL" id="PNR57660.1"/>
    </source>
</evidence>
<evidence type="ECO:0000256" key="2">
    <source>
        <dbReference type="ARBA" id="ARBA00022692"/>
    </source>
</evidence>
<comment type="subcellular location">
    <subcellularLocation>
        <location evidence="1">Membrane</location>
        <topology evidence="1">Multi-pass membrane protein</topology>
    </subcellularLocation>
</comment>
<dbReference type="PANTHER" id="PTHR15371:SF1">
    <property type="entry name" value="OUTER ENVELOPE PORE PROTEIN 16-2, CHLOROPLASTIC"/>
    <property type="match status" value="1"/>
</dbReference>
<dbReference type="Proteomes" id="UP000006727">
    <property type="component" value="Chromosome 3"/>
</dbReference>
<accession>A0A2K1KV88</accession>
<name>A0A2K1KV88_PHYPA</name>
<dbReference type="InterPro" id="IPR045238">
    <property type="entry name" value="Tim23-like"/>
</dbReference>
<dbReference type="EMBL" id="ABEU02000003">
    <property type="protein sequence ID" value="PNR57660.1"/>
    <property type="molecule type" value="Genomic_DNA"/>
</dbReference>
<proteinExistence type="predicted"/>
<reference evidence="5 7" key="2">
    <citation type="journal article" date="2018" name="Plant J.">
        <title>The Physcomitrella patens chromosome-scale assembly reveals moss genome structure and evolution.</title>
        <authorList>
            <person name="Lang D."/>
            <person name="Ullrich K.K."/>
            <person name="Murat F."/>
            <person name="Fuchs J."/>
            <person name="Jenkins J."/>
            <person name="Haas F.B."/>
            <person name="Piednoel M."/>
            <person name="Gundlach H."/>
            <person name="Van Bel M."/>
            <person name="Meyberg R."/>
            <person name="Vives C."/>
            <person name="Morata J."/>
            <person name="Symeonidi A."/>
            <person name="Hiss M."/>
            <person name="Muchero W."/>
            <person name="Kamisugi Y."/>
            <person name="Saleh O."/>
            <person name="Blanc G."/>
            <person name="Decker E.L."/>
            <person name="van Gessel N."/>
            <person name="Grimwood J."/>
            <person name="Hayes R.D."/>
            <person name="Graham S.W."/>
            <person name="Gunter L.E."/>
            <person name="McDaniel S.F."/>
            <person name="Hoernstein S.N.W."/>
            <person name="Larsson A."/>
            <person name="Li F.W."/>
            <person name="Perroud P.F."/>
            <person name="Phillips J."/>
            <person name="Ranjan P."/>
            <person name="Rokshar D.S."/>
            <person name="Rothfels C.J."/>
            <person name="Schneider L."/>
            <person name="Shu S."/>
            <person name="Stevenson D.W."/>
            <person name="Thummler F."/>
            <person name="Tillich M."/>
            <person name="Villarreal Aguilar J.C."/>
            <person name="Widiez T."/>
            <person name="Wong G.K."/>
            <person name="Wymore A."/>
            <person name="Zhang Y."/>
            <person name="Zimmer A.D."/>
            <person name="Quatrano R.S."/>
            <person name="Mayer K.F.X."/>
            <person name="Goodstein D."/>
            <person name="Casacuberta J.M."/>
            <person name="Vandepoele K."/>
            <person name="Reski R."/>
            <person name="Cuming A.C."/>
            <person name="Tuskan G.A."/>
            <person name="Maumus F."/>
            <person name="Salse J."/>
            <person name="Schmutz J."/>
            <person name="Rensing S.A."/>
        </authorList>
    </citation>
    <scope>NUCLEOTIDE SEQUENCE [LARGE SCALE GENOMIC DNA]</scope>
    <source>
        <strain evidence="6 7">cv. Gransden 2004</strain>
    </source>
</reference>
<keyword evidence="4" id="KW-0472">Membrane</keyword>
<evidence type="ECO:0000313" key="6">
    <source>
        <dbReference type="EnsemblPlants" id="Pp3c3_19150V3.1"/>
    </source>
</evidence>
<gene>
    <name evidence="5" type="ORF">PHYPA_004654</name>
</gene>
<dbReference type="Gramene" id="Pp3c3_19150V3.1">
    <property type="protein sequence ID" value="Pp3c3_19150V3.1"/>
    <property type="gene ID" value="Pp3c3_19150"/>
</dbReference>
<evidence type="ECO:0000256" key="3">
    <source>
        <dbReference type="ARBA" id="ARBA00022989"/>
    </source>
</evidence>
<dbReference type="PANTHER" id="PTHR15371">
    <property type="entry name" value="TIM23"/>
    <property type="match status" value="1"/>
</dbReference>
<dbReference type="InParanoid" id="A0A2K1KV88"/>
<evidence type="ECO:0000256" key="4">
    <source>
        <dbReference type="ARBA" id="ARBA00023136"/>
    </source>
</evidence>
<dbReference type="GO" id="GO:0015171">
    <property type="term" value="F:amino acid transmembrane transporter activity"/>
    <property type="evidence" value="ECO:0000318"/>
    <property type="project" value="GO_Central"/>
</dbReference>
<dbReference type="GO" id="GO:0009707">
    <property type="term" value="C:chloroplast outer membrane"/>
    <property type="evidence" value="ECO:0000318"/>
    <property type="project" value="GO_Central"/>
</dbReference>
<evidence type="ECO:0000256" key="1">
    <source>
        <dbReference type="ARBA" id="ARBA00004141"/>
    </source>
</evidence>
<keyword evidence="2" id="KW-0812">Transmembrane</keyword>
<sequence length="145" mass="15625">MEHGLHNRYSRAVIGYLGFNPRPQVLSSSAEILKVGAAHAATQETYSLMRKVTSTGRRDIEKIVVKAGKEGLQWGMVAGMYAGFAYGIEKARGKQDWKNAAVGGALTGVILSVSDGRMSQDKMVRTALTASALATAADFLKIFQF</sequence>
<organism evidence="5">
    <name type="scientific">Physcomitrium patens</name>
    <name type="common">Spreading-leaved earth moss</name>
    <name type="synonym">Physcomitrella patens</name>
    <dbReference type="NCBI Taxonomy" id="3218"/>
    <lineage>
        <taxon>Eukaryota</taxon>
        <taxon>Viridiplantae</taxon>
        <taxon>Streptophyta</taxon>
        <taxon>Embryophyta</taxon>
        <taxon>Bryophyta</taxon>
        <taxon>Bryophytina</taxon>
        <taxon>Bryopsida</taxon>
        <taxon>Funariidae</taxon>
        <taxon>Funariales</taxon>
        <taxon>Funariaceae</taxon>
        <taxon>Physcomitrium</taxon>
    </lineage>
</organism>
<evidence type="ECO:0000313" key="7">
    <source>
        <dbReference type="Proteomes" id="UP000006727"/>
    </source>
</evidence>
<reference evidence="6" key="3">
    <citation type="submission" date="2020-12" db="UniProtKB">
        <authorList>
            <consortium name="EnsemblPlants"/>
        </authorList>
    </citation>
    <scope>IDENTIFICATION</scope>
</reference>